<dbReference type="Proteomes" id="UP000001025">
    <property type="component" value="Chromosome"/>
</dbReference>
<dbReference type="EMBL" id="BX294155">
    <property type="protein sequence ID" value="CAD77712.1"/>
    <property type="molecule type" value="Genomic_DNA"/>
</dbReference>
<keyword evidence="2" id="KW-1185">Reference proteome</keyword>
<dbReference type="EnsemblBacteria" id="CAD77712">
    <property type="protein sequence ID" value="CAD77712"/>
    <property type="gene ID" value="RB12663"/>
</dbReference>
<dbReference type="STRING" id="243090.RB12663"/>
<dbReference type="KEGG" id="rba:RB12663"/>
<proteinExistence type="predicted"/>
<evidence type="ECO:0000313" key="1">
    <source>
        <dbReference type="EMBL" id="CAD77712.1"/>
    </source>
</evidence>
<gene>
    <name evidence="1" type="ordered locus">RB12663</name>
</gene>
<dbReference type="HOGENOM" id="CLU_2303803_0_0_0"/>
<sequence length="100" mass="11326">MLVGSAAQVRRQGSRAVKGRYCRLRFDFLCDTMSLIVRWPCPRRCFRLIIPARARKSCADALLLFLVSSTLLGRVALGGSLRCEMRFGVWFPLACDLDRS</sequence>
<organism evidence="1 2">
    <name type="scientific">Rhodopirellula baltica (strain DSM 10527 / NCIMB 13988 / SH1)</name>
    <dbReference type="NCBI Taxonomy" id="243090"/>
    <lineage>
        <taxon>Bacteria</taxon>
        <taxon>Pseudomonadati</taxon>
        <taxon>Planctomycetota</taxon>
        <taxon>Planctomycetia</taxon>
        <taxon>Pirellulales</taxon>
        <taxon>Pirellulaceae</taxon>
        <taxon>Rhodopirellula</taxon>
    </lineage>
</organism>
<protein>
    <submittedName>
        <fullName evidence="1">Uncharacterized protein</fullName>
    </submittedName>
</protein>
<dbReference type="AlphaFoldDB" id="Q7UIA2"/>
<evidence type="ECO:0000313" key="2">
    <source>
        <dbReference type="Proteomes" id="UP000001025"/>
    </source>
</evidence>
<name>Q7UIA2_RHOBA</name>
<accession>Q7UIA2</accession>
<reference evidence="1 2" key="1">
    <citation type="journal article" date="2003" name="Proc. Natl. Acad. Sci. U.S.A.">
        <title>Complete genome sequence of the marine planctomycete Pirellula sp. strain 1.</title>
        <authorList>
            <person name="Gloeckner F.O."/>
            <person name="Kube M."/>
            <person name="Bauer M."/>
            <person name="Teeling H."/>
            <person name="Lombardot T."/>
            <person name="Ludwig W."/>
            <person name="Gade D."/>
            <person name="Beck A."/>
            <person name="Borzym K."/>
            <person name="Heitmann K."/>
            <person name="Rabus R."/>
            <person name="Schlesner H."/>
            <person name="Amann R."/>
            <person name="Reinhardt R."/>
        </authorList>
    </citation>
    <scope>NUCLEOTIDE SEQUENCE [LARGE SCALE GENOMIC DNA]</scope>
    <source>
        <strain evidence="2">DSM 10527 / NCIMB 13988 / SH1</strain>
    </source>
</reference>
<dbReference type="InParanoid" id="Q7UIA2"/>